<dbReference type="GO" id="GO:0007165">
    <property type="term" value="P:signal transduction"/>
    <property type="evidence" value="ECO:0007669"/>
    <property type="project" value="TreeGrafter"/>
</dbReference>
<dbReference type="GO" id="GO:0008934">
    <property type="term" value="F:inositol monophosphate 1-phosphatase activity"/>
    <property type="evidence" value="ECO:0007669"/>
    <property type="project" value="TreeGrafter"/>
</dbReference>
<dbReference type="GO" id="GO:0006020">
    <property type="term" value="P:inositol metabolic process"/>
    <property type="evidence" value="ECO:0007669"/>
    <property type="project" value="TreeGrafter"/>
</dbReference>
<dbReference type="PROSITE" id="PS00629">
    <property type="entry name" value="IMP_1"/>
    <property type="match status" value="1"/>
</dbReference>
<keyword evidence="3" id="KW-0378">Hydrolase</keyword>
<protein>
    <submittedName>
        <fullName evidence="6">Uncharacterized protein</fullName>
    </submittedName>
</protein>
<accession>A0A3Q2Z0R9</accession>
<comment type="similarity">
    <text evidence="1">Belongs to the inositol monophosphatase superfamily.</text>
</comment>
<dbReference type="Proteomes" id="UP000264820">
    <property type="component" value="Unplaced"/>
</dbReference>
<dbReference type="Pfam" id="PF00459">
    <property type="entry name" value="Inositol_P"/>
    <property type="match status" value="1"/>
</dbReference>
<evidence type="ECO:0000313" key="6">
    <source>
        <dbReference type="Ensembl" id="ENSHCOP00000024174.1"/>
    </source>
</evidence>
<dbReference type="AlphaFoldDB" id="A0A3Q2Z0R9"/>
<dbReference type="SUPFAM" id="SSF56655">
    <property type="entry name" value="Carbohydrate phosphatase"/>
    <property type="match status" value="1"/>
</dbReference>
<dbReference type="PANTHER" id="PTHR20854:SF4">
    <property type="entry name" value="INOSITOL-1-MONOPHOSPHATASE-RELATED"/>
    <property type="match status" value="1"/>
</dbReference>
<dbReference type="InterPro" id="IPR000760">
    <property type="entry name" value="Inositol_monophosphatase-like"/>
</dbReference>
<keyword evidence="7" id="KW-1185">Reference proteome</keyword>
<feature type="binding site" evidence="5">
    <location>
        <position position="81"/>
    </location>
    <ligand>
        <name>Mg(2+)</name>
        <dbReference type="ChEBI" id="CHEBI:18420"/>
        <label>1</label>
        <note>catalytic</note>
    </ligand>
</feature>
<name>A0A3Q2Z0R9_HIPCM</name>
<evidence type="ECO:0000256" key="1">
    <source>
        <dbReference type="ARBA" id="ARBA00009759"/>
    </source>
</evidence>
<dbReference type="Ensembl" id="ENSHCOT00000026273.1">
    <property type="protein sequence ID" value="ENSHCOP00000024174.1"/>
    <property type="gene ID" value="ENSHCOG00000013285.1"/>
</dbReference>
<dbReference type="PANTHER" id="PTHR20854">
    <property type="entry name" value="INOSITOL MONOPHOSPHATASE"/>
    <property type="match status" value="1"/>
</dbReference>
<comment type="cofactor">
    <cofactor evidence="5">
        <name>Mg(2+)</name>
        <dbReference type="ChEBI" id="CHEBI:18420"/>
    </cofactor>
</comment>
<evidence type="ECO:0000256" key="3">
    <source>
        <dbReference type="ARBA" id="ARBA00022801"/>
    </source>
</evidence>
<organism evidence="6 7">
    <name type="scientific">Hippocampus comes</name>
    <name type="common">Tiger tail seahorse</name>
    <dbReference type="NCBI Taxonomy" id="109280"/>
    <lineage>
        <taxon>Eukaryota</taxon>
        <taxon>Metazoa</taxon>
        <taxon>Chordata</taxon>
        <taxon>Craniata</taxon>
        <taxon>Vertebrata</taxon>
        <taxon>Euteleostomi</taxon>
        <taxon>Actinopterygii</taxon>
        <taxon>Neopterygii</taxon>
        <taxon>Teleostei</taxon>
        <taxon>Neoteleostei</taxon>
        <taxon>Acanthomorphata</taxon>
        <taxon>Syngnathiaria</taxon>
        <taxon>Syngnathiformes</taxon>
        <taxon>Syngnathoidei</taxon>
        <taxon>Syngnathidae</taxon>
        <taxon>Hippocampus</taxon>
    </lineage>
</organism>
<evidence type="ECO:0000256" key="2">
    <source>
        <dbReference type="ARBA" id="ARBA00022723"/>
    </source>
</evidence>
<dbReference type="GO" id="GO:0046872">
    <property type="term" value="F:metal ion binding"/>
    <property type="evidence" value="ECO:0007669"/>
    <property type="project" value="UniProtKB-KW"/>
</dbReference>
<evidence type="ECO:0000256" key="5">
    <source>
        <dbReference type="PIRSR" id="PIRSR600760-2"/>
    </source>
</evidence>
<reference evidence="6" key="1">
    <citation type="submission" date="2025-08" db="UniProtKB">
        <authorList>
            <consortium name="Ensembl"/>
        </authorList>
    </citation>
    <scope>IDENTIFICATION</scope>
</reference>
<feature type="binding site" evidence="5">
    <location>
        <position position="78"/>
    </location>
    <ligand>
        <name>Mg(2+)</name>
        <dbReference type="ChEBI" id="CHEBI:18420"/>
        <label>1</label>
        <note>catalytic</note>
    </ligand>
</feature>
<keyword evidence="4 5" id="KW-0460">Magnesium</keyword>
<evidence type="ECO:0000256" key="4">
    <source>
        <dbReference type="ARBA" id="ARBA00022842"/>
    </source>
</evidence>
<sequence length="95" mass="10673">SAAPWVNCFDQRLPHTIFRQLGTLKCEGGKKSGPCDWRQHSHQVPVFFFFPGVRFLGEESVGAGERLELTDLPTWIIDPIDGTVNFVHRSEAPPP</sequence>
<keyword evidence="2 5" id="KW-0479">Metal-binding</keyword>
<feature type="binding site" evidence="5">
    <location>
        <position position="58"/>
    </location>
    <ligand>
        <name>Mg(2+)</name>
        <dbReference type="ChEBI" id="CHEBI:18420"/>
        <label>1</label>
        <note>catalytic</note>
    </ligand>
</feature>
<proteinExistence type="inferred from homology"/>
<dbReference type="Gene3D" id="3.30.540.10">
    <property type="entry name" value="Fructose-1,6-Bisphosphatase, subunit A, domain 1"/>
    <property type="match status" value="1"/>
</dbReference>
<reference evidence="6" key="2">
    <citation type="submission" date="2025-09" db="UniProtKB">
        <authorList>
            <consortium name="Ensembl"/>
        </authorList>
    </citation>
    <scope>IDENTIFICATION</scope>
</reference>
<dbReference type="STRING" id="109280.ENSHCOP00000024174"/>
<evidence type="ECO:0000313" key="7">
    <source>
        <dbReference type="Proteomes" id="UP000264820"/>
    </source>
</evidence>
<feature type="binding site" evidence="5">
    <location>
        <position position="80"/>
    </location>
    <ligand>
        <name>Mg(2+)</name>
        <dbReference type="ChEBI" id="CHEBI:18420"/>
        <label>1</label>
        <note>catalytic</note>
    </ligand>
</feature>
<dbReference type="InterPro" id="IPR020583">
    <property type="entry name" value="Inositol_monoP_metal-BS"/>
</dbReference>